<sequence>MAAHHRHQSSLEGVLDFSLPSSLSPEELALARSTFGQLIDHCEPVQAVEPYKKATLVRLMHEQSRNKDAFLHHFFLYLGNECSPPGFSSGLDRFAAFDRSDAEQRKEAESAVDRFAGYLFDNFFLPPVKASGGHTPQPTPASLTAPVENVAGTASRIATLRRDCLIRDHHRCVATRAFDTVEAVKRYERDGVDSRDDEGRPLLDSKDSIEILEVAHILPHSLMSTGGQQELSESKKSALAILNLFDHGVIHEIEGPDIDRPKNAISLTRDVHWRFGNFDIHFESMDEPQYPPHTYRVNTANTRNPFLKPAWIPVVRTFYLSPNRTVEPPSRRLLDIHRACATILHLSAAGEYITKILETERIPTTL</sequence>
<keyword evidence="3" id="KW-1185">Reference proteome</keyword>
<dbReference type="AlphaFoldDB" id="C5FX47"/>
<dbReference type="EMBL" id="DS995707">
    <property type="protein sequence ID" value="EEQ34887.1"/>
    <property type="molecule type" value="Genomic_DNA"/>
</dbReference>
<dbReference type="VEuPathDB" id="FungiDB:MCYG_07706"/>
<gene>
    <name evidence="2" type="ORF">MCYG_07706</name>
</gene>
<dbReference type="GeneID" id="9228047"/>
<organism evidence="2 3">
    <name type="scientific">Arthroderma otae (strain ATCC MYA-4605 / CBS 113480)</name>
    <name type="common">Microsporum canis</name>
    <dbReference type="NCBI Taxonomy" id="554155"/>
    <lineage>
        <taxon>Eukaryota</taxon>
        <taxon>Fungi</taxon>
        <taxon>Dikarya</taxon>
        <taxon>Ascomycota</taxon>
        <taxon>Pezizomycotina</taxon>
        <taxon>Eurotiomycetes</taxon>
        <taxon>Eurotiomycetidae</taxon>
        <taxon>Onygenales</taxon>
        <taxon>Arthrodermataceae</taxon>
        <taxon>Microsporum</taxon>
    </lineage>
</organism>
<protein>
    <recommendedName>
        <fullName evidence="1">HNH nuclease domain-containing protein</fullName>
    </recommendedName>
</protein>
<accession>C5FX47</accession>
<evidence type="ECO:0000259" key="1">
    <source>
        <dbReference type="Pfam" id="PF13391"/>
    </source>
</evidence>
<dbReference type="OMA" id="ICHIALH"/>
<dbReference type="Proteomes" id="UP000002035">
    <property type="component" value="Unassembled WGS sequence"/>
</dbReference>
<dbReference type="STRING" id="554155.C5FX47"/>
<feature type="domain" description="HNH nuclease" evidence="1">
    <location>
        <begin position="210"/>
        <end position="283"/>
    </location>
</feature>
<dbReference type="HOGENOM" id="CLU_043858_1_1_1"/>
<name>C5FX47_ARTOC</name>
<reference evidence="3" key="1">
    <citation type="journal article" date="2012" name="MBio">
        <title>Comparative genome analysis of Trichophyton rubrum and related dermatophytes reveals candidate genes involved in infection.</title>
        <authorList>
            <person name="Martinez D.A."/>
            <person name="Oliver B.G."/>
            <person name="Graeser Y."/>
            <person name="Goldberg J.M."/>
            <person name="Li W."/>
            <person name="Martinez-Rossi N.M."/>
            <person name="Monod M."/>
            <person name="Shelest E."/>
            <person name="Barton R.C."/>
            <person name="Birch E."/>
            <person name="Brakhage A.A."/>
            <person name="Chen Z."/>
            <person name="Gurr S.J."/>
            <person name="Heiman D."/>
            <person name="Heitman J."/>
            <person name="Kosti I."/>
            <person name="Rossi A."/>
            <person name="Saif S."/>
            <person name="Samalova M."/>
            <person name="Saunders C.W."/>
            <person name="Shea T."/>
            <person name="Summerbell R.C."/>
            <person name="Xu J."/>
            <person name="Young S."/>
            <person name="Zeng Q."/>
            <person name="Birren B.W."/>
            <person name="Cuomo C.A."/>
            <person name="White T.C."/>
        </authorList>
    </citation>
    <scope>NUCLEOTIDE SEQUENCE [LARGE SCALE GENOMIC DNA]</scope>
    <source>
        <strain evidence="3">ATCC MYA-4605 / CBS 113480</strain>
    </source>
</reference>
<dbReference type="InterPro" id="IPR003615">
    <property type="entry name" value="HNH_nuc"/>
</dbReference>
<evidence type="ECO:0000313" key="2">
    <source>
        <dbReference type="EMBL" id="EEQ34887.1"/>
    </source>
</evidence>
<proteinExistence type="predicted"/>
<dbReference type="Pfam" id="PF13391">
    <property type="entry name" value="HNH_2"/>
    <property type="match status" value="1"/>
</dbReference>
<dbReference type="RefSeq" id="XP_002843923.1">
    <property type="nucleotide sequence ID" value="XM_002843877.1"/>
</dbReference>
<evidence type="ECO:0000313" key="3">
    <source>
        <dbReference type="Proteomes" id="UP000002035"/>
    </source>
</evidence>
<dbReference type="eggNOG" id="ENOG502SCMH">
    <property type="taxonomic scope" value="Eukaryota"/>
</dbReference>
<dbReference type="OrthoDB" id="2104739at2759"/>